<keyword evidence="2" id="KW-1185">Reference proteome</keyword>
<protein>
    <submittedName>
        <fullName evidence="1">Uncharacterized protein</fullName>
    </submittedName>
</protein>
<dbReference type="RefSeq" id="WP_186895552.1">
    <property type="nucleotide sequence ID" value="NZ_WJBE01000030.1"/>
</dbReference>
<organism evidence="1 2">
    <name type="scientific">Acetobacterium malicum</name>
    <dbReference type="NCBI Taxonomy" id="52692"/>
    <lineage>
        <taxon>Bacteria</taxon>
        <taxon>Bacillati</taxon>
        <taxon>Bacillota</taxon>
        <taxon>Clostridia</taxon>
        <taxon>Eubacteriales</taxon>
        <taxon>Eubacteriaceae</taxon>
        <taxon>Acetobacterium</taxon>
    </lineage>
</organism>
<accession>A0ABR6Z2B0</accession>
<sequence length="81" mass="9098">MKSKYEHEYYGFIEILYRDGSSDAFYAGAGLAQKIGLEVMKGDCLINIPCRQGKRIEFFSSTVKKVTMVIGGRIILKRVSA</sequence>
<dbReference type="EMBL" id="WJBE01000030">
    <property type="protein sequence ID" value="MBC3901516.1"/>
    <property type="molecule type" value="Genomic_DNA"/>
</dbReference>
<dbReference type="Proteomes" id="UP000622405">
    <property type="component" value="Unassembled WGS sequence"/>
</dbReference>
<proteinExistence type="predicted"/>
<evidence type="ECO:0000313" key="1">
    <source>
        <dbReference type="EMBL" id="MBC3901516.1"/>
    </source>
</evidence>
<reference evidence="1 2" key="1">
    <citation type="journal article" date="2020" name="mSystems">
        <title>Defining Genomic and Predicted Metabolic Features of the Acetobacterium Genus.</title>
        <authorList>
            <person name="Ross D.E."/>
            <person name="Marshall C.W."/>
            <person name="Gulliver D."/>
            <person name="May H.D."/>
            <person name="Norman R.S."/>
        </authorList>
    </citation>
    <scope>NUCLEOTIDE SEQUENCE [LARGE SCALE GENOMIC DNA]</scope>
    <source>
        <strain evidence="1 2">DSM 4132</strain>
    </source>
</reference>
<name>A0ABR6Z2B0_9FIRM</name>
<gene>
    <name evidence="1" type="ORF">GH811_18110</name>
</gene>
<evidence type="ECO:0000313" key="2">
    <source>
        <dbReference type="Proteomes" id="UP000622405"/>
    </source>
</evidence>
<comment type="caution">
    <text evidence="1">The sequence shown here is derived from an EMBL/GenBank/DDBJ whole genome shotgun (WGS) entry which is preliminary data.</text>
</comment>